<gene>
    <name evidence="1" type="ORF">NCTC12965_07174</name>
</gene>
<organism evidence="1">
    <name type="scientific">Serratia fonticola</name>
    <dbReference type="NCBI Taxonomy" id="47917"/>
    <lineage>
        <taxon>Bacteria</taxon>
        <taxon>Pseudomonadati</taxon>
        <taxon>Pseudomonadota</taxon>
        <taxon>Gammaproteobacteria</taxon>
        <taxon>Enterobacterales</taxon>
        <taxon>Yersiniaceae</taxon>
        <taxon>Serratia</taxon>
    </lineage>
</organism>
<evidence type="ECO:0000313" key="1">
    <source>
        <dbReference type="EMBL" id="VTR56585.1"/>
    </source>
</evidence>
<dbReference type="EMBL" id="CABEEZ010000134">
    <property type="protein sequence ID" value="VTR56585.1"/>
    <property type="molecule type" value="Genomic_DNA"/>
</dbReference>
<dbReference type="AlphaFoldDB" id="A0A4U9WBY1"/>
<proteinExistence type="predicted"/>
<dbReference type="Gene3D" id="3.30.450.380">
    <property type="match status" value="1"/>
</dbReference>
<accession>A0A4U9WBY1</accession>
<protein>
    <submittedName>
        <fullName evidence="1">Flp pilus assembly protein, ATPase CpaF</fullName>
    </submittedName>
</protein>
<sequence>MNNSVDIELQEILRNGVLSNIDINVIEHLVTDRAQLITEMNRILERIVELQNIYLNVVGQRQMAEMMADEVIGFGPLRPLLEDDTVSDILVNGPTKIFVERFGKLELTQHRFINNAQLTDIAKRLVQKVGRRLDEGVSSGGCSPIRRQPFECRHTPHRLRRDVDFNSQVWEVIFTTGGSC</sequence>
<dbReference type="InterPro" id="IPR027417">
    <property type="entry name" value="P-loop_NTPase"/>
</dbReference>
<name>A0A4U9WBY1_SERFO</name>
<reference evidence="1" key="1">
    <citation type="submission" date="2019-05" db="EMBL/GenBank/DDBJ databases">
        <authorList>
            <consortium name="Pathogen Informatics"/>
        </authorList>
    </citation>
    <scope>NUCLEOTIDE SEQUENCE [LARGE SCALE GENOMIC DNA]</scope>
    <source>
        <strain evidence="1">NCTC12965</strain>
    </source>
</reference>
<dbReference type="SUPFAM" id="SSF52540">
    <property type="entry name" value="P-loop containing nucleoside triphosphate hydrolases"/>
    <property type="match status" value="1"/>
</dbReference>